<organism evidence="1 2">
    <name type="scientific">Arctium lappa</name>
    <name type="common">Greater burdock</name>
    <name type="synonym">Lappa major</name>
    <dbReference type="NCBI Taxonomy" id="4217"/>
    <lineage>
        <taxon>Eukaryota</taxon>
        <taxon>Viridiplantae</taxon>
        <taxon>Streptophyta</taxon>
        <taxon>Embryophyta</taxon>
        <taxon>Tracheophyta</taxon>
        <taxon>Spermatophyta</taxon>
        <taxon>Magnoliopsida</taxon>
        <taxon>eudicotyledons</taxon>
        <taxon>Gunneridae</taxon>
        <taxon>Pentapetalae</taxon>
        <taxon>asterids</taxon>
        <taxon>campanulids</taxon>
        <taxon>Asterales</taxon>
        <taxon>Asteraceae</taxon>
        <taxon>Carduoideae</taxon>
        <taxon>Cardueae</taxon>
        <taxon>Arctiinae</taxon>
        <taxon>Arctium</taxon>
    </lineage>
</organism>
<evidence type="ECO:0000313" key="2">
    <source>
        <dbReference type="Proteomes" id="UP001055879"/>
    </source>
</evidence>
<name>A0ACB8ZHV0_ARCLA</name>
<reference evidence="2" key="1">
    <citation type="journal article" date="2022" name="Mol. Ecol. Resour.">
        <title>The genomes of chicory, endive, great burdock and yacon provide insights into Asteraceae palaeo-polyploidization history and plant inulin production.</title>
        <authorList>
            <person name="Fan W."/>
            <person name="Wang S."/>
            <person name="Wang H."/>
            <person name="Wang A."/>
            <person name="Jiang F."/>
            <person name="Liu H."/>
            <person name="Zhao H."/>
            <person name="Xu D."/>
            <person name="Zhang Y."/>
        </authorList>
    </citation>
    <scope>NUCLEOTIDE SEQUENCE [LARGE SCALE GENOMIC DNA]</scope>
    <source>
        <strain evidence="2">cv. Niubang</strain>
    </source>
</reference>
<proteinExistence type="predicted"/>
<dbReference type="EMBL" id="CM042056">
    <property type="protein sequence ID" value="KAI3697235.1"/>
    <property type="molecule type" value="Genomic_DNA"/>
</dbReference>
<keyword evidence="2" id="KW-1185">Reference proteome</keyword>
<gene>
    <name evidence="1" type="ORF">L6452_30102</name>
</gene>
<protein>
    <submittedName>
        <fullName evidence="1">Uncharacterized protein</fullName>
    </submittedName>
</protein>
<dbReference type="Proteomes" id="UP001055879">
    <property type="component" value="Linkage Group LG10"/>
</dbReference>
<comment type="caution">
    <text evidence="1">The sequence shown here is derived from an EMBL/GenBank/DDBJ whole genome shotgun (WGS) entry which is preliminary data.</text>
</comment>
<sequence>MLFLSRNNVRELIFTNSNRRYELPYHVFSCSDLRKLTLGNCIFMPPLKFEGFLNLENLRLTNIDFRANSCGALVNLPRLRWLSLVKCRNVFNFNIKARNLCVLLVTACVDAMLLRLMDSPCLNVVYIYFWEPIEDCVQLEGMNLIKMLSILPELQLLCIDGHFLKVPKWLPVAINSLKYLRLLNCQLSDLDQLHGALCLLRNSPNLERLCMMDKNVKPQVMDYDVGPALDHLESLHCLDHTLNQLQTLEIRNIEGSRLQLLFIKLLLAHSPSLDKLIIRSSGTSDAHQRRDVAKDIMLFPRASPKAEMIYLNPEP</sequence>
<reference evidence="1 2" key="2">
    <citation type="journal article" date="2022" name="Mol. Ecol. Resour.">
        <title>The genomes of chicory, endive, great burdock and yacon provide insights into Asteraceae paleo-polyploidization history and plant inulin production.</title>
        <authorList>
            <person name="Fan W."/>
            <person name="Wang S."/>
            <person name="Wang H."/>
            <person name="Wang A."/>
            <person name="Jiang F."/>
            <person name="Liu H."/>
            <person name="Zhao H."/>
            <person name="Xu D."/>
            <person name="Zhang Y."/>
        </authorList>
    </citation>
    <scope>NUCLEOTIDE SEQUENCE [LARGE SCALE GENOMIC DNA]</scope>
    <source>
        <strain evidence="2">cv. Niubang</strain>
    </source>
</reference>
<evidence type="ECO:0000313" key="1">
    <source>
        <dbReference type="EMBL" id="KAI3697235.1"/>
    </source>
</evidence>
<accession>A0ACB8ZHV0</accession>